<proteinExistence type="inferred from homology"/>
<dbReference type="InterPro" id="IPR002347">
    <property type="entry name" value="SDR_fam"/>
</dbReference>
<dbReference type="PRINTS" id="PR00080">
    <property type="entry name" value="SDRFAMILY"/>
</dbReference>
<dbReference type="CDD" id="cd05233">
    <property type="entry name" value="SDR_c"/>
    <property type="match status" value="1"/>
</dbReference>
<name>A0ABP9AG66_9GAMM</name>
<accession>A0ABP9AG66</accession>
<reference evidence="5" key="1">
    <citation type="journal article" date="2019" name="Int. J. Syst. Evol. Microbiol.">
        <title>The Global Catalogue of Microorganisms (GCM) 10K type strain sequencing project: providing services to taxonomists for standard genome sequencing and annotation.</title>
        <authorList>
            <consortium name="The Broad Institute Genomics Platform"/>
            <consortium name="The Broad Institute Genome Sequencing Center for Infectious Disease"/>
            <person name="Wu L."/>
            <person name="Ma J."/>
        </authorList>
    </citation>
    <scope>NUCLEOTIDE SEQUENCE [LARGE SCALE GENOMIC DNA]</scope>
    <source>
        <strain evidence="5">JCM 18204</strain>
    </source>
</reference>
<dbReference type="RefSeq" id="WP_345301292.1">
    <property type="nucleotide sequence ID" value="NZ_BAABJE010000001.1"/>
</dbReference>
<evidence type="ECO:0000313" key="5">
    <source>
        <dbReference type="Proteomes" id="UP001499959"/>
    </source>
</evidence>
<dbReference type="InterPro" id="IPR020904">
    <property type="entry name" value="Sc_DH/Rdtase_CS"/>
</dbReference>
<dbReference type="PANTHER" id="PTHR44196">
    <property type="entry name" value="DEHYDROGENASE/REDUCTASE SDR FAMILY MEMBER 7B"/>
    <property type="match status" value="1"/>
</dbReference>
<dbReference type="PIRSF" id="PIRSF000126">
    <property type="entry name" value="11-beta-HSD1"/>
    <property type="match status" value="1"/>
</dbReference>
<keyword evidence="2" id="KW-0560">Oxidoreductase</keyword>
<evidence type="ECO:0000256" key="1">
    <source>
        <dbReference type="ARBA" id="ARBA00006484"/>
    </source>
</evidence>
<dbReference type="PROSITE" id="PS00061">
    <property type="entry name" value="ADH_SHORT"/>
    <property type="match status" value="1"/>
</dbReference>
<evidence type="ECO:0000256" key="3">
    <source>
        <dbReference type="RuleBase" id="RU000363"/>
    </source>
</evidence>
<dbReference type="PANTHER" id="PTHR44196:SF2">
    <property type="entry name" value="SHORT-CHAIN DEHYDROGENASE-RELATED"/>
    <property type="match status" value="1"/>
</dbReference>
<dbReference type="PRINTS" id="PR00081">
    <property type="entry name" value="GDHRDH"/>
</dbReference>
<dbReference type="Pfam" id="PF00106">
    <property type="entry name" value="adh_short"/>
    <property type="match status" value="1"/>
</dbReference>
<keyword evidence="5" id="KW-1185">Reference proteome</keyword>
<protein>
    <submittedName>
        <fullName evidence="4">SDR family oxidoreductase</fullName>
    </submittedName>
</protein>
<organism evidence="4 5">
    <name type="scientific">Lysobacter hankyongensis</name>
    <dbReference type="NCBI Taxonomy" id="1176535"/>
    <lineage>
        <taxon>Bacteria</taxon>
        <taxon>Pseudomonadati</taxon>
        <taxon>Pseudomonadota</taxon>
        <taxon>Gammaproteobacteria</taxon>
        <taxon>Lysobacterales</taxon>
        <taxon>Lysobacteraceae</taxon>
        <taxon>Lysobacter</taxon>
    </lineage>
</organism>
<comment type="similarity">
    <text evidence="1 3">Belongs to the short-chain dehydrogenases/reductases (SDR) family.</text>
</comment>
<dbReference type="SUPFAM" id="SSF51735">
    <property type="entry name" value="NAD(P)-binding Rossmann-fold domains"/>
    <property type="match status" value="1"/>
</dbReference>
<sequence>MTPKTSPETSPKTSGYALVTGASSGIGAAIAREYANRGVPLILTARRIERLESLAIELGTKVDVVVLAADLADPGAPAALHAEIVARGLHVAHLVNNAGYGVPGRYLSSDWRTHAEFLQVMVAAVCELTHRFLPAMEAAGHGRIVNVASLAGLVPASAGHTLYGAAKSFLIRFSESLALEVAERGVHVCALCPGFTYTEFHDVNGMRERVSKLPKLLWLDADQVARIGLDAVERGRTRCITGGANRFIAVLSKYLPDGLARALVASRSKEFRDAD</sequence>
<comment type="caution">
    <text evidence="4">The sequence shown here is derived from an EMBL/GenBank/DDBJ whole genome shotgun (WGS) entry which is preliminary data.</text>
</comment>
<dbReference type="InterPro" id="IPR036291">
    <property type="entry name" value="NAD(P)-bd_dom_sf"/>
</dbReference>
<gene>
    <name evidence="4" type="ORF">GCM10023307_00740</name>
</gene>
<dbReference type="Gene3D" id="3.40.50.720">
    <property type="entry name" value="NAD(P)-binding Rossmann-like Domain"/>
    <property type="match status" value="1"/>
</dbReference>
<evidence type="ECO:0000256" key="2">
    <source>
        <dbReference type="ARBA" id="ARBA00023002"/>
    </source>
</evidence>
<evidence type="ECO:0000313" key="4">
    <source>
        <dbReference type="EMBL" id="GAA4780660.1"/>
    </source>
</evidence>
<dbReference type="EMBL" id="BAABJE010000001">
    <property type="protein sequence ID" value="GAA4780660.1"/>
    <property type="molecule type" value="Genomic_DNA"/>
</dbReference>
<dbReference type="Proteomes" id="UP001499959">
    <property type="component" value="Unassembled WGS sequence"/>
</dbReference>